<evidence type="ECO:0000256" key="5">
    <source>
        <dbReference type="ARBA" id="ARBA00022692"/>
    </source>
</evidence>
<keyword evidence="8 9" id="KW-0472">Membrane</keyword>
<evidence type="ECO:0000313" key="11">
    <source>
        <dbReference type="Proteomes" id="UP000029223"/>
    </source>
</evidence>
<gene>
    <name evidence="10" type="ORF">JCM19239_4541</name>
</gene>
<name>A0ABQ0J7W7_9VIBR</name>
<evidence type="ECO:0000256" key="2">
    <source>
        <dbReference type="ARBA" id="ARBA00008540"/>
    </source>
</evidence>
<dbReference type="PANTHER" id="PTHR30588:SF0">
    <property type="entry name" value="BRANCHED-CHAIN AMINO ACID PERMEASE BRNQ"/>
    <property type="match status" value="1"/>
</dbReference>
<reference evidence="11" key="1">
    <citation type="submission" date="2014-09" db="EMBL/GenBank/DDBJ databases">
        <title>Vibrio variabilis JCM 19239. (C206) whole genome shotgun sequence.</title>
        <authorList>
            <person name="Sawabe T."/>
            <person name="Meirelles P."/>
            <person name="Nakanishi M."/>
            <person name="Sayaka M."/>
            <person name="Hattori M."/>
            <person name="Ohkuma M."/>
        </authorList>
    </citation>
    <scope>NUCLEOTIDE SEQUENCE [LARGE SCALE GENOMIC DNA]</scope>
    <source>
        <strain evidence="11">JCM 19239</strain>
    </source>
</reference>
<comment type="subcellular location">
    <subcellularLocation>
        <location evidence="9">Cell inner membrane</location>
        <topology evidence="9">Multi-pass membrane protein</topology>
    </subcellularLocation>
    <subcellularLocation>
        <location evidence="1">Cell membrane</location>
        <topology evidence="1">Multi-pass membrane protein</topology>
    </subcellularLocation>
</comment>
<evidence type="ECO:0000256" key="1">
    <source>
        <dbReference type="ARBA" id="ARBA00004651"/>
    </source>
</evidence>
<feature type="transmembrane region" description="Helical" evidence="9">
    <location>
        <begin position="45"/>
        <end position="63"/>
    </location>
</feature>
<sequence>MCGCSNIGLAQLISLSVPVLFALYPVAIALVALTFARKYLANPKLAYRVVILVSLSFAMIDAAKVTGIDVSFFNALPLFSVGMGWVMPTVAAIICMCFVGRNDEKLEQEAA</sequence>
<feature type="transmembrane region" description="Helical" evidence="9">
    <location>
        <begin position="75"/>
        <end position="99"/>
    </location>
</feature>
<dbReference type="Proteomes" id="UP000029223">
    <property type="component" value="Unassembled WGS sequence"/>
</dbReference>
<evidence type="ECO:0000256" key="7">
    <source>
        <dbReference type="ARBA" id="ARBA00022989"/>
    </source>
</evidence>
<comment type="caution">
    <text evidence="10">The sequence shown here is derived from an EMBL/GenBank/DDBJ whole genome shotgun (WGS) entry which is preliminary data.</text>
</comment>
<evidence type="ECO:0000313" key="10">
    <source>
        <dbReference type="EMBL" id="GAL24816.1"/>
    </source>
</evidence>
<comment type="caution">
    <text evidence="9">Lacks conserved residue(s) required for the propagation of feature annotation.</text>
</comment>
<evidence type="ECO:0000256" key="6">
    <source>
        <dbReference type="ARBA" id="ARBA00022970"/>
    </source>
</evidence>
<keyword evidence="4" id="KW-1003">Cell membrane</keyword>
<evidence type="ECO:0000256" key="8">
    <source>
        <dbReference type="ARBA" id="ARBA00023136"/>
    </source>
</evidence>
<protein>
    <recommendedName>
        <fullName evidence="9">Branched-chain amino acid transport system carrier protein</fullName>
    </recommendedName>
</protein>
<evidence type="ECO:0000256" key="4">
    <source>
        <dbReference type="ARBA" id="ARBA00022475"/>
    </source>
</evidence>
<accession>A0ABQ0J7W7</accession>
<keyword evidence="3 9" id="KW-0813">Transport</keyword>
<comment type="function">
    <text evidence="9">Component of the transport system for branched-chain amino acids.</text>
</comment>
<dbReference type="InterPro" id="IPR004685">
    <property type="entry name" value="Brnchd-chn_aa_trnsp_Livcs"/>
</dbReference>
<keyword evidence="7 9" id="KW-1133">Transmembrane helix</keyword>
<evidence type="ECO:0000256" key="3">
    <source>
        <dbReference type="ARBA" id="ARBA00022448"/>
    </source>
</evidence>
<dbReference type="PANTHER" id="PTHR30588">
    <property type="entry name" value="BRANCHED-CHAIN AMINO ACID TRANSPORT SYSTEM 2 CARRIER PROTEIN"/>
    <property type="match status" value="1"/>
</dbReference>
<keyword evidence="11" id="KW-1185">Reference proteome</keyword>
<evidence type="ECO:0000256" key="9">
    <source>
        <dbReference type="RuleBase" id="RU362122"/>
    </source>
</evidence>
<keyword evidence="5 9" id="KW-0812">Transmembrane</keyword>
<organism evidence="10 11">
    <name type="scientific">Vibrio variabilis</name>
    <dbReference type="NCBI Taxonomy" id="990271"/>
    <lineage>
        <taxon>Bacteria</taxon>
        <taxon>Pseudomonadati</taxon>
        <taxon>Pseudomonadota</taxon>
        <taxon>Gammaproteobacteria</taxon>
        <taxon>Vibrionales</taxon>
        <taxon>Vibrionaceae</taxon>
        <taxon>Vibrio</taxon>
    </lineage>
</organism>
<keyword evidence="6 9" id="KW-0029">Amino-acid transport</keyword>
<proteinExistence type="inferred from homology"/>
<feature type="transmembrane region" description="Helical" evidence="9">
    <location>
        <begin position="12"/>
        <end position="33"/>
    </location>
</feature>
<comment type="similarity">
    <text evidence="2 9">Belongs to the branched chain amino acid transporter family.</text>
</comment>
<dbReference type="Pfam" id="PF05525">
    <property type="entry name" value="Branch_AA_trans"/>
    <property type="match status" value="1"/>
</dbReference>
<dbReference type="EMBL" id="BBMS01000006">
    <property type="protein sequence ID" value="GAL24816.1"/>
    <property type="molecule type" value="Genomic_DNA"/>
</dbReference>